<dbReference type="PANTHER" id="PTHR23417">
    <property type="entry name" value="3-DEOXY-D-MANNO-OCTULOSONIC-ACID TRANSFERASE/TRNA GUANINE-N 7 - -METHYLTRANSFERASE"/>
    <property type="match status" value="1"/>
</dbReference>
<evidence type="ECO:0000256" key="1">
    <source>
        <dbReference type="ARBA" id="ARBA00000142"/>
    </source>
</evidence>
<reference evidence="7" key="1">
    <citation type="submission" date="2023-06" db="EMBL/GenBank/DDBJ databases">
        <title>Survivors Of The Sea: Transcriptome response of Skeletonema marinoi to long-term dormancy.</title>
        <authorList>
            <person name="Pinder M.I.M."/>
            <person name="Kourtchenko O."/>
            <person name="Robertson E.K."/>
            <person name="Larsson T."/>
            <person name="Maumus F."/>
            <person name="Osuna-Cruz C.M."/>
            <person name="Vancaester E."/>
            <person name="Stenow R."/>
            <person name="Vandepoele K."/>
            <person name="Ploug H."/>
            <person name="Bruchert V."/>
            <person name="Godhe A."/>
            <person name="Topel M."/>
        </authorList>
    </citation>
    <scope>NUCLEOTIDE SEQUENCE</scope>
    <source>
        <strain evidence="7">R05AC</strain>
    </source>
</reference>
<keyword evidence="4 7" id="KW-0808">Transferase</keyword>
<evidence type="ECO:0000256" key="5">
    <source>
        <dbReference type="ARBA" id="ARBA00022691"/>
    </source>
</evidence>
<keyword evidence="5" id="KW-0949">S-adenosyl-L-methionine</keyword>
<comment type="catalytic activity">
    <reaction evidence="1">
        <text>guanosine(46) in tRNA + S-adenosyl-L-methionine = N(7)-methylguanosine(46) in tRNA + S-adenosyl-L-homocysteine</text>
        <dbReference type="Rhea" id="RHEA:42708"/>
        <dbReference type="Rhea" id="RHEA-COMP:10188"/>
        <dbReference type="Rhea" id="RHEA-COMP:10189"/>
        <dbReference type="ChEBI" id="CHEBI:57856"/>
        <dbReference type="ChEBI" id="CHEBI:59789"/>
        <dbReference type="ChEBI" id="CHEBI:74269"/>
        <dbReference type="ChEBI" id="CHEBI:74480"/>
        <dbReference type="EC" id="2.1.1.33"/>
    </reaction>
</comment>
<dbReference type="InterPro" id="IPR029063">
    <property type="entry name" value="SAM-dependent_MTases_sf"/>
</dbReference>
<evidence type="ECO:0000313" key="8">
    <source>
        <dbReference type="Proteomes" id="UP001224775"/>
    </source>
</evidence>
<dbReference type="Proteomes" id="UP001224775">
    <property type="component" value="Unassembled WGS sequence"/>
</dbReference>
<dbReference type="PANTHER" id="PTHR23417:SF21">
    <property type="entry name" value="TRNA (GUANINE-N(7)-)-METHYLTRANSFERASE"/>
    <property type="match status" value="1"/>
</dbReference>
<keyword evidence="6" id="KW-0819">tRNA processing</keyword>
<gene>
    <name evidence="7" type="ORF">QTG54_012785</name>
</gene>
<dbReference type="AlphaFoldDB" id="A0AAD8XZR5"/>
<dbReference type="GO" id="GO:0008176">
    <property type="term" value="F:tRNA (guanine(46)-N7)-methyltransferase activity"/>
    <property type="evidence" value="ECO:0007669"/>
    <property type="project" value="UniProtKB-EC"/>
</dbReference>
<evidence type="ECO:0000313" key="7">
    <source>
        <dbReference type="EMBL" id="KAK1736763.1"/>
    </source>
</evidence>
<sequence>MMAFLKSTLRFVYLFQSAQSFVHNVIRVPDDSRISVSLSSSNEDGRVVSFLLDSKHHNDWHRYCENVDKNLEGLVSPSPESFSAIHSAMVRANAAISMNIEDIVALSRYLVKPNYTMELFHDDEIVKWRMIQGGSVEGVIVDSNITAEEGGRELYHEFSTLQLSQMALEIATNTTNHDANLLSKIHEVAQQAEKRIFLTVGSDLRGPQSADACFNFALAGVHNSSTHLFQNLVSIGTHELKRAGSRSSFPTKIVLHIVEKFAASDIRKEDAMELYQIAADCLEKKHYKDKMYIESLRDGTFGFHGRPLLWLWRFSSRQKKVEIDNEGNGKWKDAINWQDEFQDTNKPLVVDIGSGMGTCILGLASTSANIHDKLPIEWSQCNYAGVDLNQALVRFGNGVASRWPDARKGRVKFFCCPADDFLSNLKSYHGRSTLIMVNFPSPYRLDASERGNLQLPSAENFMVTSKLFELISALAANDTNESYFMFQTKCEDVAVYLKNECLSNGMEGITAGDKAVENIDTIYSQKSVPKRVKEWLRIEPLAERAEGNLFWSQPILPLDCLPETEIQCLSENKVVHRCLFKYKNT</sequence>
<evidence type="ECO:0000256" key="4">
    <source>
        <dbReference type="ARBA" id="ARBA00022679"/>
    </source>
</evidence>
<dbReference type="SUPFAM" id="SSF53335">
    <property type="entry name" value="S-adenosyl-L-methionine-dependent methyltransferases"/>
    <property type="match status" value="1"/>
</dbReference>
<proteinExistence type="predicted"/>
<name>A0AAD8XZR5_9STRA</name>
<dbReference type="Gene3D" id="3.40.50.150">
    <property type="entry name" value="Vaccinia Virus protein VP39"/>
    <property type="match status" value="1"/>
</dbReference>
<dbReference type="GO" id="GO:0043527">
    <property type="term" value="C:tRNA methyltransferase complex"/>
    <property type="evidence" value="ECO:0007669"/>
    <property type="project" value="TreeGrafter"/>
</dbReference>
<evidence type="ECO:0000256" key="3">
    <source>
        <dbReference type="ARBA" id="ARBA00022603"/>
    </source>
</evidence>
<evidence type="ECO:0000256" key="2">
    <source>
        <dbReference type="ARBA" id="ARBA00011977"/>
    </source>
</evidence>
<keyword evidence="3 7" id="KW-0489">Methyltransferase</keyword>
<keyword evidence="8" id="KW-1185">Reference proteome</keyword>
<protein>
    <recommendedName>
        <fullName evidence="2">tRNA (guanine(46)-N(7))-methyltransferase</fullName>
        <ecNumber evidence="2">2.1.1.33</ecNumber>
    </recommendedName>
</protein>
<organism evidence="7 8">
    <name type="scientific">Skeletonema marinoi</name>
    <dbReference type="NCBI Taxonomy" id="267567"/>
    <lineage>
        <taxon>Eukaryota</taxon>
        <taxon>Sar</taxon>
        <taxon>Stramenopiles</taxon>
        <taxon>Ochrophyta</taxon>
        <taxon>Bacillariophyta</taxon>
        <taxon>Coscinodiscophyceae</taxon>
        <taxon>Thalassiosirophycidae</taxon>
        <taxon>Thalassiosirales</taxon>
        <taxon>Skeletonemataceae</taxon>
        <taxon>Skeletonema</taxon>
        <taxon>Skeletonema marinoi-dohrnii complex</taxon>
    </lineage>
</organism>
<accession>A0AAD8XZR5</accession>
<comment type="caution">
    <text evidence="7">The sequence shown here is derived from an EMBL/GenBank/DDBJ whole genome shotgun (WGS) entry which is preliminary data.</text>
</comment>
<evidence type="ECO:0000256" key="6">
    <source>
        <dbReference type="ARBA" id="ARBA00022694"/>
    </source>
</evidence>
<dbReference type="InterPro" id="IPR003358">
    <property type="entry name" value="tRNA_(Gua-N-7)_MeTrfase_Trmb"/>
</dbReference>
<dbReference type="EC" id="2.1.1.33" evidence="2"/>
<dbReference type="EMBL" id="JATAAI010000028">
    <property type="protein sequence ID" value="KAK1736763.1"/>
    <property type="molecule type" value="Genomic_DNA"/>
</dbReference>